<organism evidence="1 2">
    <name type="scientific">Nocardioides marmoribigeumensis</name>
    <dbReference type="NCBI Taxonomy" id="433649"/>
    <lineage>
        <taxon>Bacteria</taxon>
        <taxon>Bacillati</taxon>
        <taxon>Actinomycetota</taxon>
        <taxon>Actinomycetes</taxon>
        <taxon>Propionibacteriales</taxon>
        <taxon>Nocardioidaceae</taxon>
        <taxon>Nocardioides</taxon>
    </lineage>
</organism>
<dbReference type="PROSITE" id="PS00296">
    <property type="entry name" value="CHAPERONINS_CPN60"/>
    <property type="match status" value="1"/>
</dbReference>
<evidence type="ECO:0000313" key="1">
    <source>
        <dbReference type="EMBL" id="MDR7363210.1"/>
    </source>
</evidence>
<keyword evidence="2" id="KW-1185">Reference proteome</keyword>
<dbReference type="EMBL" id="JAVDYG010000001">
    <property type="protein sequence ID" value="MDR7363210.1"/>
    <property type="molecule type" value="Genomic_DNA"/>
</dbReference>
<accession>A0ABU2BXT4</accession>
<protein>
    <submittedName>
        <fullName evidence="1">Uncharacterized protein</fullName>
    </submittedName>
</protein>
<evidence type="ECO:0000313" key="2">
    <source>
        <dbReference type="Proteomes" id="UP001183648"/>
    </source>
</evidence>
<sequence>MDRGPDPHPDHDAAQLTAADPLTVHNAAVDEGAARGGGCAQVHLPTGATCILPRGHEGSCAFSEGG</sequence>
<dbReference type="Proteomes" id="UP001183648">
    <property type="component" value="Unassembled WGS sequence"/>
</dbReference>
<gene>
    <name evidence="1" type="ORF">J2S63_002763</name>
</gene>
<reference evidence="1 2" key="1">
    <citation type="submission" date="2023-07" db="EMBL/GenBank/DDBJ databases">
        <title>Sequencing the genomes of 1000 actinobacteria strains.</title>
        <authorList>
            <person name="Klenk H.-P."/>
        </authorList>
    </citation>
    <scope>NUCLEOTIDE SEQUENCE [LARGE SCALE GENOMIC DNA]</scope>
    <source>
        <strain evidence="1 2">DSM 19426</strain>
    </source>
</reference>
<dbReference type="RefSeq" id="WP_310303319.1">
    <property type="nucleotide sequence ID" value="NZ_BAAAPS010000003.1"/>
</dbReference>
<name>A0ABU2BXT4_9ACTN</name>
<proteinExistence type="predicted"/>
<comment type="caution">
    <text evidence="1">The sequence shown here is derived from an EMBL/GenBank/DDBJ whole genome shotgun (WGS) entry which is preliminary data.</text>
</comment>
<dbReference type="InterPro" id="IPR018370">
    <property type="entry name" value="Chaperonin_Cpn60_CS"/>
</dbReference>